<dbReference type="OrthoDB" id="527344at2759"/>
<dbReference type="SUPFAM" id="SSF56281">
    <property type="entry name" value="Metallo-hydrolase/oxidoreductase"/>
    <property type="match status" value="1"/>
</dbReference>
<organism evidence="2 3">
    <name type="scientific">Monoraphidium neglectum</name>
    <dbReference type="NCBI Taxonomy" id="145388"/>
    <lineage>
        <taxon>Eukaryota</taxon>
        <taxon>Viridiplantae</taxon>
        <taxon>Chlorophyta</taxon>
        <taxon>core chlorophytes</taxon>
        <taxon>Chlorophyceae</taxon>
        <taxon>CS clade</taxon>
        <taxon>Sphaeropleales</taxon>
        <taxon>Selenastraceae</taxon>
        <taxon>Monoraphidium</taxon>
    </lineage>
</organism>
<feature type="region of interest" description="Disordered" evidence="1">
    <location>
        <begin position="384"/>
        <end position="410"/>
    </location>
</feature>
<dbReference type="KEGG" id="mng:MNEG_11369"/>
<dbReference type="AlphaFoldDB" id="A0A0D2M5T2"/>
<dbReference type="RefSeq" id="XP_013895611.1">
    <property type="nucleotide sequence ID" value="XM_014040157.1"/>
</dbReference>
<feature type="compositionally biased region" description="Low complexity" evidence="1">
    <location>
        <begin position="50"/>
        <end position="79"/>
    </location>
</feature>
<proteinExistence type="predicted"/>
<evidence type="ECO:0000256" key="1">
    <source>
        <dbReference type="SAM" id="MobiDB-lite"/>
    </source>
</evidence>
<reference evidence="2 3" key="1">
    <citation type="journal article" date="2013" name="BMC Genomics">
        <title>Reconstruction of the lipid metabolism for the microalga Monoraphidium neglectum from its genome sequence reveals characteristics suitable for biofuel production.</title>
        <authorList>
            <person name="Bogen C."/>
            <person name="Al-Dilaimi A."/>
            <person name="Albersmeier A."/>
            <person name="Wichmann J."/>
            <person name="Grundmann M."/>
            <person name="Rupp O."/>
            <person name="Lauersen K.J."/>
            <person name="Blifernez-Klassen O."/>
            <person name="Kalinowski J."/>
            <person name="Goesmann A."/>
            <person name="Mussgnug J.H."/>
            <person name="Kruse O."/>
        </authorList>
    </citation>
    <scope>NUCLEOTIDE SEQUENCE [LARGE SCALE GENOMIC DNA]</scope>
    <source>
        <strain evidence="2 3">SAG 48.87</strain>
    </source>
</reference>
<dbReference type="PANTHER" id="PTHR46018">
    <property type="entry name" value="ZINC PHOSPHODIESTERASE ELAC PROTEIN 1"/>
    <property type="match status" value="1"/>
</dbReference>
<protein>
    <submittedName>
        <fullName evidence="2">Putative Zinc phosphodiesterase ELAC protein 1</fullName>
        <ecNumber evidence="2">3.1.26.11</ecNumber>
    </submittedName>
</protein>
<name>A0A0D2M5T2_9CHLO</name>
<dbReference type="Proteomes" id="UP000054498">
    <property type="component" value="Unassembled WGS sequence"/>
</dbReference>
<accession>A0A0D2M5T2</accession>
<feature type="region of interest" description="Disordered" evidence="1">
    <location>
        <begin position="35"/>
        <end position="144"/>
    </location>
</feature>
<sequence>MQRELGKRRAAPDGAKKEALAELLLAAIMQEHAALTSGGATQRQPEGVEAAAATAADRAAPAPNRGRARTAGRTAAANGVEAGERSEQQQHKQPFEAAESPPLPPQQQQQKEQQQQQQQEQPPRASGPQPAAGAPPAPADETPEQRALRIARNTVAEGGGVTPEEGLAVCAASGVDPESLPPFAVGTRGASYEVRQLQMLPEEEELVLSNNRTALMLSFLGTSGETTGDTRRAPCLGLLRGKDVWLFDAGEDTQRQIVQHPHLRPSKVFRLFVSSLRAERILGLPGLICTVGSSRERGHENADIPVHVYGPPGTAEFLACVYQVSTTYVEMPILVHEFVPGPVDTSEPQLFNRRAKIWRQAMPPDQLNPDGYIDGDLSAFMPTQGRATRSKGSRAAGGPLRTDERAGYLPLPLPPPGDPAAAGRVAPSEMTWSIVADSSAMVTAVLLDSESPPAFGFVIREADRQGSISMPRCNALHVQPGSGSYMQAASLRGAPALPPDASARAILH</sequence>
<dbReference type="STRING" id="145388.A0A0D2M5T2"/>
<keyword evidence="3" id="KW-1185">Reference proteome</keyword>
<dbReference type="GO" id="GO:0005634">
    <property type="term" value="C:nucleus"/>
    <property type="evidence" value="ECO:0007669"/>
    <property type="project" value="TreeGrafter"/>
</dbReference>
<dbReference type="InterPro" id="IPR036866">
    <property type="entry name" value="RibonucZ/Hydroxyglut_hydro"/>
</dbReference>
<evidence type="ECO:0000313" key="2">
    <source>
        <dbReference type="EMBL" id="KIY96591.1"/>
    </source>
</evidence>
<dbReference type="GO" id="GO:0042781">
    <property type="term" value="F:3'-tRNA processing endoribonuclease activity"/>
    <property type="evidence" value="ECO:0007669"/>
    <property type="project" value="UniProtKB-EC"/>
</dbReference>
<dbReference type="Gene3D" id="3.60.15.10">
    <property type="entry name" value="Ribonuclease Z/Hydroxyacylglutathione hydrolase-like"/>
    <property type="match status" value="1"/>
</dbReference>
<dbReference type="GeneID" id="25728624"/>
<keyword evidence="2" id="KW-0378">Hydrolase</keyword>
<evidence type="ECO:0000313" key="3">
    <source>
        <dbReference type="Proteomes" id="UP000054498"/>
    </source>
</evidence>
<dbReference type="EMBL" id="KK102931">
    <property type="protein sequence ID" value="KIY96591.1"/>
    <property type="molecule type" value="Genomic_DNA"/>
</dbReference>
<gene>
    <name evidence="2" type="ORF">MNEG_11369</name>
</gene>
<feature type="compositionally biased region" description="Basic and acidic residues" evidence="1">
    <location>
        <begin position="82"/>
        <end position="94"/>
    </location>
</feature>
<feature type="compositionally biased region" description="Low complexity" evidence="1">
    <location>
        <begin position="106"/>
        <end position="132"/>
    </location>
</feature>
<dbReference type="PANTHER" id="PTHR46018:SF2">
    <property type="entry name" value="ZINC PHOSPHODIESTERASE ELAC PROTEIN 1"/>
    <property type="match status" value="1"/>
</dbReference>
<dbReference type="EC" id="3.1.26.11" evidence="2"/>